<organism evidence="3 4">
    <name type="scientific">Luteolibacter yonseiensis</name>
    <dbReference type="NCBI Taxonomy" id="1144680"/>
    <lineage>
        <taxon>Bacteria</taxon>
        <taxon>Pseudomonadati</taxon>
        <taxon>Verrucomicrobiota</taxon>
        <taxon>Verrucomicrobiia</taxon>
        <taxon>Verrucomicrobiales</taxon>
        <taxon>Verrucomicrobiaceae</taxon>
        <taxon>Luteolibacter</taxon>
    </lineage>
</organism>
<protein>
    <submittedName>
        <fullName evidence="3">Glycoside hydrolase family 92 protein</fullName>
    </submittedName>
</protein>
<evidence type="ECO:0000259" key="2">
    <source>
        <dbReference type="Pfam" id="PF17678"/>
    </source>
</evidence>
<feature type="domain" description="Glycosyl hydrolase family 92 N-terminal" evidence="2">
    <location>
        <begin position="62"/>
        <end position="296"/>
    </location>
</feature>
<dbReference type="RefSeq" id="WP_200349603.1">
    <property type="nucleotide sequence ID" value="NZ_BAABHZ010000010.1"/>
</dbReference>
<dbReference type="PANTHER" id="PTHR12143:SF43">
    <property type="entry name" value="PUTATIVE-RELATED"/>
    <property type="match status" value="1"/>
</dbReference>
<dbReference type="InterPro" id="IPR050883">
    <property type="entry name" value="PNGase"/>
</dbReference>
<keyword evidence="3" id="KW-0378">Hydrolase</keyword>
<dbReference type="AlphaFoldDB" id="A0A934R0I4"/>
<dbReference type="InterPro" id="IPR008928">
    <property type="entry name" value="6-hairpin_glycosidase_sf"/>
</dbReference>
<evidence type="ECO:0000259" key="1">
    <source>
        <dbReference type="Pfam" id="PF07971"/>
    </source>
</evidence>
<dbReference type="Gene3D" id="3.30.2080.10">
    <property type="entry name" value="GH92 mannosidase domain"/>
    <property type="match status" value="1"/>
</dbReference>
<dbReference type="InterPro" id="IPR012939">
    <property type="entry name" value="Glyco_hydro_92"/>
</dbReference>
<sequence length="988" mass="104671">MKVCQMRRMTSKAPRPVLVLTTAILMTGAVTGSADIVDRDGGISARDTSAVLPSDTPLADVVDTMIGVAGGAGTGSTVPGPCLPQSSLYPSPDTVVAAAGGFAAGSDVVGFSQLHATGAGSSTMSYGNFLVSPRIGANTGTLEDDNASPVANVVARPYSYRGRLTTPGIDCTIVPTANCAIYQFDFPASSDARLYFDVARKLNGPTALTNGSVEVDLAKGTIKGGGGFDGNWSPAAYNLYFYAKVDTAPAAGGTWINDTPADGVLAATTSTRQRIGSWVRFDTRSNRTVRMKIGVSFQSVEKAREYVEREIPAWDLAGLETVAKSRWNDVLSAVRTPGIPKEEARRLYTALFHSLIQPRDRTGDPAGWPADASFWDDQYTPWDTWQTLYPLLAIIKPESVASIVNSFGERHERNGRAETAFIMGKDFQVGQGGDEVDRIIADAWGKRIPGIKWEKIWPLLKFNAGRRTPDYLKLGYVSTDGRRNGYDSRMSSASSTMAFAHGDWCAAQVAAGLGHTTEARALLARSANWRNVWDASLAGDGFSGFVRGRAKNGKFSTTAPTGNMKDFYQGTCWNYSFNVFDRDAMIGLMGGRARFIQRLEFAFGRNDTSYLDFGNEVNLQAVPLLARVSRPNLAAFWADNVRRRYGADGYPGDEDSGAMASLYFFLTAGFVPAATEGTYYLHGPRVPRLEFGVGGGKSFTITAENAGGANIYVRSATLDGQPLDTPVIRHSDITGGRKLAFVMGPEPTTWGTGGDFAAPARRHIGHPVEGPWVASLGSPSISGPSTDSPAWGGADKTAVHSAFPRVTLDRAGASVTLAAAVKFSGLATGGTASSPPFSWGLFHSNGGNGITGWAGYSAGGGTDASAGPSIWRRNDGDAAAYHSLAGATPLGSSTLPVPAFKDDTYRLILTLARTAAGGLDYHAALIRESDNVLFTQLTGSDPAPATFSFDHVGFHAGAVDSIEVIRCGIIGGSVTAEEKAVQLPAVDR</sequence>
<name>A0A934R0I4_9BACT</name>
<keyword evidence="4" id="KW-1185">Reference proteome</keyword>
<dbReference type="Pfam" id="PF07971">
    <property type="entry name" value="Glyco_hydro_92"/>
    <property type="match status" value="1"/>
</dbReference>
<dbReference type="PANTHER" id="PTHR12143">
    <property type="entry name" value="PEPTIDE N-GLYCANASE PNGASE -RELATED"/>
    <property type="match status" value="1"/>
</dbReference>
<dbReference type="InterPro" id="IPR014718">
    <property type="entry name" value="GH-type_carb-bd"/>
</dbReference>
<dbReference type="Pfam" id="PF17678">
    <property type="entry name" value="Glyco_hydro_92N"/>
    <property type="match status" value="1"/>
</dbReference>
<proteinExistence type="predicted"/>
<reference evidence="3" key="1">
    <citation type="submission" date="2021-01" db="EMBL/GenBank/DDBJ databases">
        <title>Modified the classification status of verrucomicrobia.</title>
        <authorList>
            <person name="Feng X."/>
        </authorList>
    </citation>
    <scope>NUCLEOTIDE SEQUENCE</scope>
    <source>
        <strain evidence="3">JCM 18052</strain>
    </source>
</reference>
<feature type="domain" description="Glycosyl hydrolase family 92" evidence="1">
    <location>
        <begin position="302"/>
        <end position="745"/>
    </location>
</feature>
<evidence type="ECO:0000313" key="4">
    <source>
        <dbReference type="Proteomes" id="UP000600139"/>
    </source>
</evidence>
<dbReference type="Gene3D" id="2.70.98.10">
    <property type="match status" value="1"/>
</dbReference>
<dbReference type="Gene3D" id="1.20.1050.60">
    <property type="entry name" value="alpha-1,2-mannosidase"/>
    <property type="match status" value="1"/>
</dbReference>
<evidence type="ECO:0000313" key="3">
    <source>
        <dbReference type="EMBL" id="MBK1814646.1"/>
    </source>
</evidence>
<dbReference type="InterPro" id="IPR041371">
    <property type="entry name" value="GH92_N"/>
</dbReference>
<dbReference type="Proteomes" id="UP000600139">
    <property type="component" value="Unassembled WGS sequence"/>
</dbReference>
<accession>A0A934R0I4</accession>
<dbReference type="GO" id="GO:0005975">
    <property type="term" value="P:carbohydrate metabolic process"/>
    <property type="evidence" value="ECO:0007669"/>
    <property type="project" value="InterPro"/>
</dbReference>
<comment type="caution">
    <text evidence="3">The sequence shown here is derived from an EMBL/GenBank/DDBJ whole genome shotgun (WGS) entry which is preliminary data.</text>
</comment>
<dbReference type="GO" id="GO:0006516">
    <property type="term" value="P:glycoprotein catabolic process"/>
    <property type="evidence" value="ECO:0007669"/>
    <property type="project" value="TreeGrafter"/>
</dbReference>
<dbReference type="SUPFAM" id="SSF48208">
    <property type="entry name" value="Six-hairpin glycosidases"/>
    <property type="match status" value="1"/>
</dbReference>
<dbReference type="GO" id="GO:0005829">
    <property type="term" value="C:cytosol"/>
    <property type="evidence" value="ECO:0007669"/>
    <property type="project" value="TreeGrafter"/>
</dbReference>
<dbReference type="GO" id="GO:0000224">
    <property type="term" value="F:peptide-N4-(N-acetyl-beta-glucosaminyl)asparagine amidase activity"/>
    <property type="evidence" value="ECO:0007669"/>
    <property type="project" value="TreeGrafter"/>
</dbReference>
<dbReference type="EMBL" id="JAENIK010000004">
    <property type="protein sequence ID" value="MBK1814646.1"/>
    <property type="molecule type" value="Genomic_DNA"/>
</dbReference>
<dbReference type="GO" id="GO:0030246">
    <property type="term" value="F:carbohydrate binding"/>
    <property type="evidence" value="ECO:0007669"/>
    <property type="project" value="InterPro"/>
</dbReference>
<dbReference type="Gene3D" id="1.20.1610.10">
    <property type="entry name" value="alpha-1,2-mannosidases domains"/>
    <property type="match status" value="1"/>
</dbReference>
<gene>
    <name evidence="3" type="ORF">JIN84_03415</name>
</gene>